<dbReference type="PIRSF" id="PIRSF009471">
    <property type="entry name" value="UCP009471"/>
    <property type="match status" value="1"/>
</dbReference>
<organism evidence="2 3">
    <name type="scientific">Methyloligella solikamskensis</name>
    <dbReference type="NCBI Taxonomy" id="1177756"/>
    <lineage>
        <taxon>Bacteria</taxon>
        <taxon>Pseudomonadati</taxon>
        <taxon>Pseudomonadota</taxon>
        <taxon>Alphaproteobacteria</taxon>
        <taxon>Hyphomicrobiales</taxon>
        <taxon>Hyphomicrobiaceae</taxon>
        <taxon>Methyloligella</taxon>
    </lineage>
</organism>
<dbReference type="Proteomes" id="UP001597102">
    <property type="component" value="Unassembled WGS sequence"/>
</dbReference>
<accession>A0ABW3J901</accession>
<dbReference type="PANTHER" id="PTHR36509">
    <property type="entry name" value="BLL3101 PROTEIN"/>
    <property type="match status" value="1"/>
</dbReference>
<feature type="domain" description="DUF1214" evidence="1">
    <location>
        <begin position="74"/>
        <end position="172"/>
    </location>
</feature>
<dbReference type="InterPro" id="IPR012038">
    <property type="entry name" value="UCP009471"/>
</dbReference>
<dbReference type="Gene3D" id="2.60.120.600">
    <property type="entry name" value="Domain of unknown function DUF1214, C-terminal domain"/>
    <property type="match status" value="1"/>
</dbReference>
<reference evidence="3" key="1">
    <citation type="journal article" date="2019" name="Int. J. Syst. Evol. Microbiol.">
        <title>The Global Catalogue of Microorganisms (GCM) 10K type strain sequencing project: providing services to taxonomists for standard genome sequencing and annotation.</title>
        <authorList>
            <consortium name="The Broad Institute Genomics Platform"/>
            <consortium name="The Broad Institute Genome Sequencing Center for Infectious Disease"/>
            <person name="Wu L."/>
            <person name="Ma J."/>
        </authorList>
    </citation>
    <scope>NUCLEOTIDE SEQUENCE [LARGE SCALE GENOMIC DNA]</scope>
    <source>
        <strain evidence="3">CCUG 61697</strain>
    </source>
</reference>
<dbReference type="SUPFAM" id="SSF160935">
    <property type="entry name" value="VPA0735-like"/>
    <property type="match status" value="1"/>
</dbReference>
<dbReference type="EMBL" id="JBHTJO010000001">
    <property type="protein sequence ID" value="MFD0986761.1"/>
    <property type="molecule type" value="Genomic_DNA"/>
</dbReference>
<dbReference type="Pfam" id="PF06742">
    <property type="entry name" value="DUF1214"/>
    <property type="match status" value="1"/>
</dbReference>
<comment type="caution">
    <text evidence="2">The sequence shown here is derived from an EMBL/GenBank/DDBJ whole genome shotgun (WGS) entry which is preliminary data.</text>
</comment>
<dbReference type="InterPro" id="IPR037049">
    <property type="entry name" value="DUF1214_C_sf"/>
</dbReference>
<gene>
    <name evidence="2" type="ORF">ACFQ2F_06580</name>
</gene>
<evidence type="ECO:0000259" key="1">
    <source>
        <dbReference type="Pfam" id="PF06742"/>
    </source>
</evidence>
<keyword evidence="3" id="KW-1185">Reference proteome</keyword>
<name>A0ABW3J901_9HYPH</name>
<protein>
    <submittedName>
        <fullName evidence="2">DUF1214 domain-containing protein</fullName>
    </submittedName>
</protein>
<proteinExistence type="predicted"/>
<dbReference type="InterPro" id="IPR010621">
    <property type="entry name" value="DUF1214"/>
</dbReference>
<evidence type="ECO:0000313" key="3">
    <source>
        <dbReference type="Proteomes" id="UP001597102"/>
    </source>
</evidence>
<dbReference type="RefSeq" id="WP_379087486.1">
    <property type="nucleotide sequence ID" value="NZ_JBHTJO010000001.1"/>
</dbReference>
<evidence type="ECO:0000313" key="2">
    <source>
        <dbReference type="EMBL" id="MFD0986761.1"/>
    </source>
</evidence>
<dbReference type="PANTHER" id="PTHR36509:SF2">
    <property type="entry name" value="BLL3101 PROTEIN"/>
    <property type="match status" value="1"/>
</dbReference>
<sequence length="196" mass="21581">MRFLLFGIVAFAAALVLGLGSALLVLRHGLPYVTEREGPWVSWPREGHTSADPYTKAYLAESGRLPLASTTVRYFLAREDGNGSALTANCDYKLEGGALNARWWSLALYDVDGNLIENPSHRHSINSEGMIRRGDGTYELAVSRHARPGNWLPAGDDAEQPLVLMLRIYYPGETDPEGVGKIDLDRLPKIERLSCG</sequence>